<feature type="compositionally biased region" description="Basic and acidic residues" evidence="1">
    <location>
        <begin position="42"/>
        <end position="56"/>
    </location>
</feature>
<feature type="region of interest" description="Disordered" evidence="1">
    <location>
        <begin position="37"/>
        <end position="56"/>
    </location>
</feature>
<gene>
    <name evidence="2" type="ORF">SDC9_206107</name>
</gene>
<reference evidence="2" key="1">
    <citation type="submission" date="2019-08" db="EMBL/GenBank/DDBJ databases">
        <authorList>
            <person name="Kucharzyk K."/>
            <person name="Murdoch R.W."/>
            <person name="Higgins S."/>
            <person name="Loffler F."/>
        </authorList>
    </citation>
    <scope>NUCLEOTIDE SEQUENCE</scope>
</reference>
<evidence type="ECO:0000313" key="2">
    <source>
        <dbReference type="EMBL" id="MPN58402.1"/>
    </source>
</evidence>
<sequence length="91" mass="9835">MVLAGKADAIDRVGQHPRGQRRQLVLLAAHDLIQITATGKQNDGHQNEDQPSEGERHAAVYIGDIGQIDAGVNCHDTACYLGSTILPDHDR</sequence>
<protein>
    <submittedName>
        <fullName evidence="2">Uncharacterized protein</fullName>
    </submittedName>
</protein>
<proteinExistence type="predicted"/>
<name>A0A645J5J4_9ZZZZ</name>
<organism evidence="2">
    <name type="scientific">bioreactor metagenome</name>
    <dbReference type="NCBI Taxonomy" id="1076179"/>
    <lineage>
        <taxon>unclassified sequences</taxon>
        <taxon>metagenomes</taxon>
        <taxon>ecological metagenomes</taxon>
    </lineage>
</organism>
<accession>A0A645J5J4</accession>
<evidence type="ECO:0000256" key="1">
    <source>
        <dbReference type="SAM" id="MobiDB-lite"/>
    </source>
</evidence>
<dbReference type="AlphaFoldDB" id="A0A645J5J4"/>
<comment type="caution">
    <text evidence="2">The sequence shown here is derived from an EMBL/GenBank/DDBJ whole genome shotgun (WGS) entry which is preliminary data.</text>
</comment>
<dbReference type="EMBL" id="VSSQ01131051">
    <property type="protein sequence ID" value="MPN58402.1"/>
    <property type="molecule type" value="Genomic_DNA"/>
</dbReference>